<gene>
    <name evidence="1" type="ORF">LCGC14_0570300</name>
</gene>
<name>A0A0F9USK6_9ZZZZ</name>
<reference evidence="1" key="1">
    <citation type="journal article" date="2015" name="Nature">
        <title>Complex archaea that bridge the gap between prokaryotes and eukaryotes.</title>
        <authorList>
            <person name="Spang A."/>
            <person name="Saw J.H."/>
            <person name="Jorgensen S.L."/>
            <person name="Zaremba-Niedzwiedzka K."/>
            <person name="Martijn J."/>
            <person name="Lind A.E."/>
            <person name="van Eijk R."/>
            <person name="Schleper C."/>
            <person name="Guy L."/>
            <person name="Ettema T.J."/>
        </authorList>
    </citation>
    <scope>NUCLEOTIDE SEQUENCE</scope>
</reference>
<proteinExistence type="predicted"/>
<dbReference type="AlphaFoldDB" id="A0A0F9USK6"/>
<organism evidence="1">
    <name type="scientific">marine sediment metagenome</name>
    <dbReference type="NCBI Taxonomy" id="412755"/>
    <lineage>
        <taxon>unclassified sequences</taxon>
        <taxon>metagenomes</taxon>
        <taxon>ecological metagenomes</taxon>
    </lineage>
</organism>
<evidence type="ECO:0000313" key="1">
    <source>
        <dbReference type="EMBL" id="KKN56618.1"/>
    </source>
</evidence>
<protein>
    <submittedName>
        <fullName evidence="1">Uncharacterized protein</fullName>
    </submittedName>
</protein>
<comment type="caution">
    <text evidence="1">The sequence shown here is derived from an EMBL/GenBank/DDBJ whole genome shotgun (WGS) entry which is preliminary data.</text>
</comment>
<sequence>MAGQNRHLSGDSGDVLIPTRGKTVIEAGDFCWTHPNDSNYLLPFNLFTDSSTTGAGMSDVVENFMGIAKMGSPSGVTENVTVMTKGVFRFPLGHPQAVTVGAAVSGVSPHAVGSGASNQFVEAQVVGDLTIGTTVYLGTIVKTETSAVSFVDFSLRTRFSGSTNIVYDGT</sequence>
<dbReference type="EMBL" id="LAZR01000836">
    <property type="protein sequence ID" value="KKN56618.1"/>
    <property type="molecule type" value="Genomic_DNA"/>
</dbReference>
<accession>A0A0F9USK6</accession>